<feature type="domain" description="Cytochrome c" evidence="5">
    <location>
        <begin position="53"/>
        <end position="146"/>
    </location>
</feature>
<name>A0A3A8HPL0_9BACT</name>
<dbReference type="GO" id="GO:0046872">
    <property type="term" value="F:metal ion binding"/>
    <property type="evidence" value="ECO:0007669"/>
    <property type="project" value="UniProtKB-KW"/>
</dbReference>
<proteinExistence type="predicted"/>
<dbReference type="Pfam" id="PF13442">
    <property type="entry name" value="Cytochrome_CBB3"/>
    <property type="match status" value="1"/>
</dbReference>
<sequence>MKPTPCLPGIASASRALRTLAVLALGALAPACRREPPKFEPLKLANGTVVPAATLARGWDVYTHYCASCHGEKGDGQGPAGAGMRPVPRNFHQGLFKFGGVAAGELPTDDALKRTIRRGMHGTPMFAWDVPPADVDAVVQYLKTFSPRWKEEAPGVPLAMSEDPWKGRDAEAVAQGRTVYHVAGKGNAGCASCHVAYLPRAELAALTESVTGRKVNLANVDPYTALVRDSDYSLTVDAKGEALQLSKVLPPDFLFHRLRTVWPQGTRVEGQPYTAQAQREDLYRVMAAGVGGAAMPSWKGAIPEENLWALAYYVQSLLVLHDTDEARELQQRLRDSKMQP</sequence>
<dbReference type="SUPFAM" id="SSF46626">
    <property type="entry name" value="Cytochrome c"/>
    <property type="match status" value="2"/>
</dbReference>
<evidence type="ECO:0000313" key="7">
    <source>
        <dbReference type="Proteomes" id="UP000268094"/>
    </source>
</evidence>
<feature type="domain" description="Cytochrome c" evidence="5">
    <location>
        <begin position="171"/>
        <end position="318"/>
    </location>
</feature>
<accession>A0A3A8HPL0</accession>
<evidence type="ECO:0000256" key="3">
    <source>
        <dbReference type="ARBA" id="ARBA00023004"/>
    </source>
</evidence>
<keyword evidence="2 4" id="KW-0479">Metal-binding</keyword>
<protein>
    <submittedName>
        <fullName evidence="6">Cytochrome c</fullName>
    </submittedName>
</protein>
<dbReference type="OrthoDB" id="9808312at2"/>
<evidence type="ECO:0000256" key="2">
    <source>
        <dbReference type="ARBA" id="ARBA00022723"/>
    </source>
</evidence>
<evidence type="ECO:0000313" key="6">
    <source>
        <dbReference type="EMBL" id="RKG73292.1"/>
    </source>
</evidence>
<dbReference type="PROSITE" id="PS51007">
    <property type="entry name" value="CYTC"/>
    <property type="match status" value="2"/>
</dbReference>
<dbReference type="EMBL" id="RAVZ01000419">
    <property type="protein sequence ID" value="RKG73292.1"/>
    <property type="molecule type" value="Genomic_DNA"/>
</dbReference>
<dbReference type="RefSeq" id="WP_120545233.1">
    <property type="nucleotide sequence ID" value="NZ_RAVZ01000419.1"/>
</dbReference>
<keyword evidence="3 4" id="KW-0408">Iron</keyword>
<gene>
    <name evidence="6" type="ORF">D7V88_36695</name>
</gene>
<keyword evidence="7" id="KW-1185">Reference proteome</keyword>
<keyword evidence="1 4" id="KW-0349">Heme</keyword>
<dbReference type="Proteomes" id="UP000268094">
    <property type="component" value="Unassembled WGS sequence"/>
</dbReference>
<evidence type="ECO:0000256" key="4">
    <source>
        <dbReference type="PROSITE-ProRule" id="PRU00433"/>
    </source>
</evidence>
<evidence type="ECO:0000256" key="1">
    <source>
        <dbReference type="ARBA" id="ARBA00022617"/>
    </source>
</evidence>
<organism evidence="6 7">
    <name type="scientific">Corallococcus terminator</name>
    <dbReference type="NCBI Taxonomy" id="2316733"/>
    <lineage>
        <taxon>Bacteria</taxon>
        <taxon>Pseudomonadati</taxon>
        <taxon>Myxococcota</taxon>
        <taxon>Myxococcia</taxon>
        <taxon>Myxococcales</taxon>
        <taxon>Cystobacterineae</taxon>
        <taxon>Myxococcaceae</taxon>
        <taxon>Corallococcus</taxon>
    </lineage>
</organism>
<evidence type="ECO:0000259" key="5">
    <source>
        <dbReference type="PROSITE" id="PS51007"/>
    </source>
</evidence>
<dbReference type="GO" id="GO:0009055">
    <property type="term" value="F:electron transfer activity"/>
    <property type="evidence" value="ECO:0007669"/>
    <property type="project" value="InterPro"/>
</dbReference>
<dbReference type="GO" id="GO:0020037">
    <property type="term" value="F:heme binding"/>
    <property type="evidence" value="ECO:0007669"/>
    <property type="project" value="InterPro"/>
</dbReference>
<dbReference type="InterPro" id="IPR036909">
    <property type="entry name" value="Cyt_c-like_dom_sf"/>
</dbReference>
<dbReference type="InterPro" id="IPR009056">
    <property type="entry name" value="Cyt_c-like_dom"/>
</dbReference>
<dbReference type="Gene3D" id="1.10.760.10">
    <property type="entry name" value="Cytochrome c-like domain"/>
    <property type="match status" value="2"/>
</dbReference>
<dbReference type="AlphaFoldDB" id="A0A3A8HPL0"/>
<comment type="caution">
    <text evidence="6">The sequence shown here is derived from an EMBL/GenBank/DDBJ whole genome shotgun (WGS) entry which is preliminary data.</text>
</comment>
<reference evidence="7" key="1">
    <citation type="submission" date="2018-09" db="EMBL/GenBank/DDBJ databases">
        <authorList>
            <person name="Livingstone P.G."/>
            <person name="Whitworth D.E."/>
        </authorList>
    </citation>
    <scope>NUCLEOTIDE SEQUENCE [LARGE SCALE GENOMIC DNA]</scope>
    <source>
        <strain evidence="7">CA054A</strain>
    </source>
</reference>